<dbReference type="RefSeq" id="WP_013763462.1">
    <property type="nucleotide sequence ID" value="NC_015510.1"/>
</dbReference>
<gene>
    <name evidence="4" type="ordered locus">Halhy_1007</name>
</gene>
<dbReference type="InterPro" id="IPR049492">
    <property type="entry name" value="BD-FAE-like_dom"/>
</dbReference>
<feature type="domain" description="BD-FAE-like" evidence="3">
    <location>
        <begin position="51"/>
        <end position="154"/>
    </location>
</feature>
<dbReference type="Gene3D" id="3.40.50.1820">
    <property type="entry name" value="alpha/beta hydrolase"/>
    <property type="match status" value="1"/>
</dbReference>
<evidence type="ECO:0000313" key="4">
    <source>
        <dbReference type="EMBL" id="AEE48906.1"/>
    </source>
</evidence>
<sequence length="418" mass="45880">MKHLLSVFLLCLSVSSSHAQSSLAAPILLWPQGAPGATGTSDEDKPAIIPFVPEKNKQNGTAVLVIPGGGFTIRAVDHEGVLVAQWLKERGITAFLLRYRLRPLYDRKDWLADGQRAMQYIRANAAQYQIDPDRVGAVGFSAGAMLVADLGFNASLGDANATDPLEKQSALPDFDILAYGAMAFPAAISPARLQQVPPTFMFGTVEDAGSVHGLSTLFVDMVKHKVPVEAHFFQNGVHGSGFAIGDPILGEWPNLLWNWMHTNGFLSPKKRLALNGLVKLDGSPLLRGIIVLTPLDNPHDPPVIVYMTNTGTGELGRFSMPAGQGPVKGKYKVEVRQEATRWTSNSRDPFMINMMAKQRDNSLTEADLKEWGEFLRKRNLNPSIDNQRVFRKQRPGDVKDYVVEIVEGKEVVIEVFGK</sequence>
<dbReference type="HOGENOM" id="CLU_656838_0_0_10"/>
<feature type="signal peptide" evidence="2">
    <location>
        <begin position="1"/>
        <end position="19"/>
    </location>
</feature>
<dbReference type="Proteomes" id="UP000008461">
    <property type="component" value="Chromosome"/>
</dbReference>
<proteinExistence type="predicted"/>
<organism evidence="4 5">
    <name type="scientific">Haliscomenobacter hydrossis (strain ATCC 27775 / DSM 1100 / LMG 10767 / O)</name>
    <dbReference type="NCBI Taxonomy" id="760192"/>
    <lineage>
        <taxon>Bacteria</taxon>
        <taxon>Pseudomonadati</taxon>
        <taxon>Bacteroidota</taxon>
        <taxon>Saprospiria</taxon>
        <taxon>Saprospirales</taxon>
        <taxon>Haliscomenobacteraceae</taxon>
        <taxon>Haliscomenobacter</taxon>
    </lineage>
</organism>
<dbReference type="KEGG" id="hhy:Halhy_1007"/>
<dbReference type="GO" id="GO:0016787">
    <property type="term" value="F:hydrolase activity"/>
    <property type="evidence" value="ECO:0007669"/>
    <property type="project" value="UniProtKB-KW"/>
</dbReference>
<reference key="2">
    <citation type="submission" date="2011-04" db="EMBL/GenBank/DDBJ databases">
        <title>Complete sequence of chromosome of Haliscomenobacter hydrossis DSM 1100.</title>
        <authorList>
            <consortium name="US DOE Joint Genome Institute (JGI-PGF)"/>
            <person name="Lucas S."/>
            <person name="Han J."/>
            <person name="Lapidus A."/>
            <person name="Bruce D."/>
            <person name="Goodwin L."/>
            <person name="Pitluck S."/>
            <person name="Peters L."/>
            <person name="Kyrpides N."/>
            <person name="Mavromatis K."/>
            <person name="Ivanova N."/>
            <person name="Ovchinnikova G."/>
            <person name="Pagani I."/>
            <person name="Daligault H."/>
            <person name="Detter J.C."/>
            <person name="Han C."/>
            <person name="Land M."/>
            <person name="Hauser L."/>
            <person name="Markowitz V."/>
            <person name="Cheng J.-F."/>
            <person name="Hugenholtz P."/>
            <person name="Woyke T."/>
            <person name="Wu D."/>
            <person name="Verbarg S."/>
            <person name="Frueling A."/>
            <person name="Brambilla E."/>
            <person name="Klenk H.-P."/>
            <person name="Eisen J.A."/>
        </authorList>
    </citation>
    <scope>NUCLEOTIDE SEQUENCE</scope>
    <source>
        <strain>DSM 1100</strain>
    </source>
</reference>
<evidence type="ECO:0000259" key="3">
    <source>
        <dbReference type="Pfam" id="PF20434"/>
    </source>
</evidence>
<evidence type="ECO:0000256" key="1">
    <source>
        <dbReference type="ARBA" id="ARBA00022801"/>
    </source>
</evidence>
<dbReference type="SUPFAM" id="SSF53474">
    <property type="entry name" value="alpha/beta-Hydrolases"/>
    <property type="match status" value="1"/>
</dbReference>
<dbReference type="InterPro" id="IPR050300">
    <property type="entry name" value="GDXG_lipolytic_enzyme"/>
</dbReference>
<dbReference type="eggNOG" id="COG0657">
    <property type="taxonomic scope" value="Bacteria"/>
</dbReference>
<dbReference type="PANTHER" id="PTHR48081">
    <property type="entry name" value="AB HYDROLASE SUPERFAMILY PROTEIN C4A8.06C"/>
    <property type="match status" value="1"/>
</dbReference>
<keyword evidence="1" id="KW-0378">Hydrolase</keyword>
<dbReference type="PANTHER" id="PTHR48081:SF6">
    <property type="entry name" value="PEPTIDASE S9 PROLYL OLIGOPEPTIDASE CATALYTIC DOMAIN-CONTAINING PROTEIN"/>
    <property type="match status" value="1"/>
</dbReference>
<protein>
    <recommendedName>
        <fullName evidence="3">BD-FAE-like domain-containing protein</fullName>
    </recommendedName>
</protein>
<evidence type="ECO:0000256" key="2">
    <source>
        <dbReference type="SAM" id="SignalP"/>
    </source>
</evidence>
<accession>F4KPB2</accession>
<dbReference type="Pfam" id="PF20434">
    <property type="entry name" value="BD-FAE"/>
    <property type="match status" value="1"/>
</dbReference>
<dbReference type="STRING" id="760192.Halhy_1007"/>
<evidence type="ECO:0000313" key="5">
    <source>
        <dbReference type="Proteomes" id="UP000008461"/>
    </source>
</evidence>
<feature type="chain" id="PRO_5003310040" description="BD-FAE-like domain-containing protein" evidence="2">
    <location>
        <begin position="20"/>
        <end position="418"/>
    </location>
</feature>
<keyword evidence="2" id="KW-0732">Signal</keyword>
<dbReference type="InterPro" id="IPR029058">
    <property type="entry name" value="AB_hydrolase_fold"/>
</dbReference>
<name>F4KPB2_HALH1</name>
<keyword evidence="5" id="KW-1185">Reference proteome</keyword>
<dbReference type="EMBL" id="CP002691">
    <property type="protein sequence ID" value="AEE48906.1"/>
    <property type="molecule type" value="Genomic_DNA"/>
</dbReference>
<reference evidence="4 5" key="1">
    <citation type="journal article" date="2011" name="Stand. Genomic Sci.">
        <title>Complete genome sequence of Haliscomenobacter hydrossis type strain (O).</title>
        <authorList>
            <consortium name="US DOE Joint Genome Institute (JGI-PGF)"/>
            <person name="Daligault H."/>
            <person name="Lapidus A."/>
            <person name="Zeytun A."/>
            <person name="Nolan M."/>
            <person name="Lucas S."/>
            <person name="Del Rio T.G."/>
            <person name="Tice H."/>
            <person name="Cheng J.F."/>
            <person name="Tapia R."/>
            <person name="Han C."/>
            <person name="Goodwin L."/>
            <person name="Pitluck S."/>
            <person name="Liolios K."/>
            <person name="Pagani I."/>
            <person name="Ivanova N."/>
            <person name="Huntemann M."/>
            <person name="Mavromatis K."/>
            <person name="Mikhailova N."/>
            <person name="Pati A."/>
            <person name="Chen A."/>
            <person name="Palaniappan K."/>
            <person name="Land M."/>
            <person name="Hauser L."/>
            <person name="Brambilla E.M."/>
            <person name="Rohde M."/>
            <person name="Verbarg S."/>
            <person name="Goker M."/>
            <person name="Bristow J."/>
            <person name="Eisen J.A."/>
            <person name="Markowitz V."/>
            <person name="Hugenholtz P."/>
            <person name="Kyrpides N.C."/>
            <person name="Klenk H.P."/>
            <person name="Woyke T."/>
        </authorList>
    </citation>
    <scope>NUCLEOTIDE SEQUENCE [LARGE SCALE GENOMIC DNA]</scope>
    <source>
        <strain evidence="5">ATCC 27775 / DSM 1100 / LMG 10767 / O</strain>
    </source>
</reference>
<dbReference type="AlphaFoldDB" id="F4KPB2"/>